<proteinExistence type="predicted"/>
<dbReference type="Proteomes" id="UP000886812">
    <property type="component" value="Unassembled WGS sequence"/>
</dbReference>
<dbReference type="AlphaFoldDB" id="A0A9D1NK28"/>
<protein>
    <submittedName>
        <fullName evidence="2">DUF456 domain-containing protein</fullName>
    </submittedName>
</protein>
<feature type="transmembrane region" description="Helical" evidence="1">
    <location>
        <begin position="110"/>
        <end position="132"/>
    </location>
</feature>
<organism evidence="2 3">
    <name type="scientific">Candidatus Spyradosoma merdigallinarum</name>
    <dbReference type="NCBI Taxonomy" id="2840950"/>
    <lineage>
        <taxon>Bacteria</taxon>
        <taxon>Pseudomonadati</taxon>
        <taxon>Verrucomicrobiota</taxon>
        <taxon>Opitutia</taxon>
        <taxon>Opitutia incertae sedis</taxon>
        <taxon>Candidatus Spyradosoma</taxon>
    </lineage>
</organism>
<gene>
    <name evidence="2" type="ORF">IAC75_05525</name>
</gene>
<dbReference type="PANTHER" id="PTHR39165:SF1">
    <property type="entry name" value="DUF456 DOMAIN-CONTAINING PROTEIN"/>
    <property type="match status" value="1"/>
</dbReference>
<accession>A0A9D1NK28</accession>
<feature type="transmembrane region" description="Helical" evidence="1">
    <location>
        <begin position="49"/>
        <end position="74"/>
    </location>
</feature>
<keyword evidence="1" id="KW-0812">Transmembrane</keyword>
<reference evidence="2" key="1">
    <citation type="submission" date="2020-10" db="EMBL/GenBank/DDBJ databases">
        <authorList>
            <person name="Gilroy R."/>
        </authorList>
    </citation>
    <scope>NUCLEOTIDE SEQUENCE</scope>
    <source>
        <strain evidence="2">10669</strain>
    </source>
</reference>
<feature type="transmembrane region" description="Helical" evidence="1">
    <location>
        <begin position="144"/>
        <end position="170"/>
    </location>
</feature>
<dbReference type="Pfam" id="PF04306">
    <property type="entry name" value="DUF456"/>
    <property type="match status" value="1"/>
</dbReference>
<keyword evidence="1" id="KW-0472">Membrane</keyword>
<name>A0A9D1NK28_9BACT</name>
<evidence type="ECO:0000313" key="2">
    <source>
        <dbReference type="EMBL" id="HIV04589.1"/>
    </source>
</evidence>
<comment type="caution">
    <text evidence="2">The sequence shown here is derived from an EMBL/GenBank/DDBJ whole genome shotgun (WGS) entry which is preliminary data.</text>
</comment>
<evidence type="ECO:0000256" key="1">
    <source>
        <dbReference type="SAM" id="Phobius"/>
    </source>
</evidence>
<dbReference type="EMBL" id="DVOG01000144">
    <property type="protein sequence ID" value="HIV04589.1"/>
    <property type="molecule type" value="Genomic_DNA"/>
</dbReference>
<dbReference type="InterPro" id="IPR007403">
    <property type="entry name" value="DUF456"/>
</dbReference>
<sequence length="177" mass="17876">MEAALISVAFVLILLGCAFVFLPGLPGPIVAWAGPFVYFAFSKAPPEEALPFIGAGTLVASGILALLALAFDFLSSWWGAAKFGATWRGGIGALVGAIAGPVVFSPLGGFIGMLIGLAVGPIVGALVGELLGGRGWREGARAGWGTLIGALAATAVKLLYCTGVFAWMLAATLADLL</sequence>
<feature type="transmembrane region" description="Helical" evidence="1">
    <location>
        <begin position="86"/>
        <end position="104"/>
    </location>
</feature>
<evidence type="ECO:0000313" key="3">
    <source>
        <dbReference type="Proteomes" id="UP000886812"/>
    </source>
</evidence>
<dbReference type="PANTHER" id="PTHR39165">
    <property type="entry name" value="IG HYPOTHETICAL 17883"/>
    <property type="match status" value="1"/>
</dbReference>
<reference evidence="2" key="2">
    <citation type="journal article" date="2021" name="PeerJ">
        <title>Extensive microbial diversity within the chicken gut microbiome revealed by metagenomics and culture.</title>
        <authorList>
            <person name="Gilroy R."/>
            <person name="Ravi A."/>
            <person name="Getino M."/>
            <person name="Pursley I."/>
            <person name="Horton D.L."/>
            <person name="Alikhan N.F."/>
            <person name="Baker D."/>
            <person name="Gharbi K."/>
            <person name="Hall N."/>
            <person name="Watson M."/>
            <person name="Adriaenssens E.M."/>
            <person name="Foster-Nyarko E."/>
            <person name="Jarju S."/>
            <person name="Secka A."/>
            <person name="Antonio M."/>
            <person name="Oren A."/>
            <person name="Chaudhuri R.R."/>
            <person name="La Ragione R."/>
            <person name="Hildebrand F."/>
            <person name="Pallen M.J."/>
        </authorList>
    </citation>
    <scope>NUCLEOTIDE SEQUENCE</scope>
    <source>
        <strain evidence="2">10669</strain>
    </source>
</reference>
<keyword evidence="1" id="KW-1133">Transmembrane helix</keyword>